<accession>A0AAV9XIS9</accession>
<sequence length="925" mass="105062">MRLQTRCFCGPSPRITRPFLRRPPGTLLTIHHRKAHASRDSLEETPISEIDRKWLARWEYNPRAFQSPSESTKPPYYVLSMFPYPSGTLHMGHLRVYTISDVVARYKHMKGFNVLHPMGWDSFGLPAENAAIERGVDPAEWTEQNIQSMKTQLKRMGARFDWSRELRTSSPEFYEGTQKLFLALFRDGLAYRAPALVNWDPVDQTVLANEQVSPDGTSWRSGAKVEQKYLQQWMFRITKGASFLRYNLRKLEGRWPESVLSQQHHWIGESKGQRVKFPLRITQPDGSLQDDFVKIYTTRLDTILGVQYLALSVTHPLVEKLCKTNAELKEFVDSVPTLPVGTKAGFLLPDIVASNPMIRETFEDGTEGPARRFDLPVFVAPYVLGGLGTSAVMGVPAHDQRDFNFWKENRPEEPINFVIAKVDAQTGRQAGQRPAISFGYLNENNGRFAGLSCYDANQQFFEILKNEGMCQPTNRFRMRDWLISRQRYWGTPIPIVHCTSCGAVPVKDEDLPVVLPKVKLTGKGGSPLKQAEEWVKTTCPSCGGPAERDTDTMDTFVDSAWYYMKFGQDKDPQYNLMPVDIYIGGVEHAILHLLYARFISQYFSKKTGDERFQEPFSRLVAQGMVHGKTFKDDLGFYLRDPDVKHLEDGSVVLAETGYPVEITYEKMSKSKHNGVDPTACLEMHGLDATRAHILFQAPVSEVLDWDERKIVGMQRWLAKIRAISRTAAFEVEFYRTTGAYSAFSRSLNIIDASLKLTNELVIAVKGVTASMEDVYSLNTAISDLNIITNYLYATKPEDVGAEVYIQAVETVLKLMSPICPAISAECWEGIHGPRSVPLEEQAWPQEEDFKRDEVRPFADINVQINGKYKFTLHDQPIDWAERVDAQSWVVDAARATGEGRRLLEGRNIKRVIVVKDRNVVNILSQ</sequence>
<dbReference type="Pfam" id="PF13603">
    <property type="entry name" value="tRNA-synt_1_2"/>
    <property type="match status" value="1"/>
</dbReference>
<dbReference type="GO" id="GO:0005739">
    <property type="term" value="C:mitochondrion"/>
    <property type="evidence" value="ECO:0007669"/>
    <property type="project" value="TreeGrafter"/>
</dbReference>
<dbReference type="GO" id="GO:0002161">
    <property type="term" value="F:aminoacyl-tRNA deacylase activity"/>
    <property type="evidence" value="ECO:0007669"/>
    <property type="project" value="InterPro"/>
</dbReference>
<keyword evidence="3 10" id="KW-0436">Ligase</keyword>
<dbReference type="Gene3D" id="3.40.50.620">
    <property type="entry name" value="HUPs"/>
    <property type="match status" value="2"/>
</dbReference>
<evidence type="ECO:0000313" key="15">
    <source>
        <dbReference type="Proteomes" id="UP001365542"/>
    </source>
</evidence>
<dbReference type="Pfam" id="PF08264">
    <property type="entry name" value="Anticodon_1"/>
    <property type="match status" value="1"/>
</dbReference>
<gene>
    <name evidence="14" type="primary">NAM2_1</name>
    <name evidence="14" type="ORF">TWF694_007623</name>
</gene>
<dbReference type="EC" id="6.1.1.4" evidence="2"/>
<dbReference type="GO" id="GO:0006429">
    <property type="term" value="P:leucyl-tRNA aminoacylation"/>
    <property type="evidence" value="ECO:0007669"/>
    <property type="project" value="InterPro"/>
</dbReference>
<dbReference type="FunFam" id="1.10.730.10:FF:000002">
    <property type="entry name" value="Leucine--tRNA ligase"/>
    <property type="match status" value="1"/>
</dbReference>
<evidence type="ECO:0000256" key="10">
    <source>
        <dbReference type="RuleBase" id="RU363035"/>
    </source>
</evidence>
<keyword evidence="6 10" id="KW-0648">Protein biosynthesis</keyword>
<keyword evidence="7 10" id="KW-0030">Aminoacyl-tRNA synthetase</keyword>
<comment type="caution">
    <text evidence="14">The sequence shown here is derived from an EMBL/GenBank/DDBJ whole genome shotgun (WGS) entry which is preliminary data.</text>
</comment>
<keyword evidence="4 10" id="KW-0547">Nucleotide-binding</keyword>
<dbReference type="Pfam" id="PF00133">
    <property type="entry name" value="tRNA-synt_1"/>
    <property type="match status" value="2"/>
</dbReference>
<dbReference type="InterPro" id="IPR009080">
    <property type="entry name" value="tRNAsynth_Ia_anticodon-bd"/>
</dbReference>
<proteinExistence type="inferred from homology"/>
<dbReference type="PANTHER" id="PTHR43740">
    <property type="entry name" value="LEUCYL-TRNA SYNTHETASE"/>
    <property type="match status" value="1"/>
</dbReference>
<dbReference type="Gene3D" id="1.10.730.10">
    <property type="entry name" value="Isoleucyl-tRNA Synthetase, Domain 1"/>
    <property type="match status" value="2"/>
</dbReference>
<reference evidence="14 15" key="1">
    <citation type="submission" date="2019-10" db="EMBL/GenBank/DDBJ databases">
        <authorList>
            <person name="Palmer J.M."/>
        </authorList>
    </citation>
    <scope>NUCLEOTIDE SEQUENCE [LARGE SCALE GENOMIC DNA]</scope>
    <source>
        <strain evidence="14 15">TWF694</strain>
    </source>
</reference>
<feature type="domain" description="Methionyl/Valyl/Leucyl/Isoleucyl-tRNA synthetase anticodon-binding" evidence="12">
    <location>
        <begin position="758"/>
        <end position="871"/>
    </location>
</feature>
<dbReference type="InterPro" id="IPR002302">
    <property type="entry name" value="Leu-tRNA-ligase"/>
</dbReference>
<dbReference type="SUPFAM" id="SSF50677">
    <property type="entry name" value="ValRS/IleRS/LeuRS editing domain"/>
    <property type="match status" value="1"/>
</dbReference>
<evidence type="ECO:0000256" key="2">
    <source>
        <dbReference type="ARBA" id="ARBA00013164"/>
    </source>
</evidence>
<dbReference type="PROSITE" id="PS00178">
    <property type="entry name" value="AA_TRNA_LIGASE_I"/>
    <property type="match status" value="1"/>
</dbReference>
<dbReference type="InterPro" id="IPR009008">
    <property type="entry name" value="Val/Leu/Ile-tRNA-synth_edit"/>
</dbReference>
<evidence type="ECO:0000313" key="14">
    <source>
        <dbReference type="EMBL" id="KAK6541843.1"/>
    </source>
</evidence>
<evidence type="ECO:0000256" key="6">
    <source>
        <dbReference type="ARBA" id="ARBA00022917"/>
    </source>
</evidence>
<comment type="catalytic activity">
    <reaction evidence="9">
        <text>tRNA(Leu) + L-leucine + ATP = L-leucyl-tRNA(Leu) + AMP + diphosphate</text>
        <dbReference type="Rhea" id="RHEA:11688"/>
        <dbReference type="Rhea" id="RHEA-COMP:9613"/>
        <dbReference type="Rhea" id="RHEA-COMP:9622"/>
        <dbReference type="ChEBI" id="CHEBI:30616"/>
        <dbReference type="ChEBI" id="CHEBI:33019"/>
        <dbReference type="ChEBI" id="CHEBI:57427"/>
        <dbReference type="ChEBI" id="CHEBI:78442"/>
        <dbReference type="ChEBI" id="CHEBI:78494"/>
        <dbReference type="ChEBI" id="CHEBI:456215"/>
        <dbReference type="EC" id="6.1.1.4"/>
    </reaction>
</comment>
<dbReference type="InterPro" id="IPR001412">
    <property type="entry name" value="aa-tRNA-synth_I_CS"/>
</dbReference>
<keyword evidence="5 10" id="KW-0067">ATP-binding</keyword>
<evidence type="ECO:0000259" key="11">
    <source>
        <dbReference type="Pfam" id="PF00133"/>
    </source>
</evidence>
<dbReference type="InterPro" id="IPR002300">
    <property type="entry name" value="aa-tRNA-synth_Ia"/>
</dbReference>
<dbReference type="PRINTS" id="PR00985">
    <property type="entry name" value="TRNASYNTHLEU"/>
</dbReference>
<dbReference type="Gene3D" id="3.90.740.10">
    <property type="entry name" value="Valyl/Leucyl/Isoleucyl-tRNA synthetase, editing domain"/>
    <property type="match status" value="1"/>
</dbReference>
<dbReference type="SUPFAM" id="SSF52374">
    <property type="entry name" value="Nucleotidylyl transferase"/>
    <property type="match status" value="1"/>
</dbReference>
<dbReference type="InterPro" id="IPR014729">
    <property type="entry name" value="Rossmann-like_a/b/a_fold"/>
</dbReference>
<organism evidence="14 15">
    <name type="scientific">Orbilia ellipsospora</name>
    <dbReference type="NCBI Taxonomy" id="2528407"/>
    <lineage>
        <taxon>Eukaryota</taxon>
        <taxon>Fungi</taxon>
        <taxon>Dikarya</taxon>
        <taxon>Ascomycota</taxon>
        <taxon>Pezizomycotina</taxon>
        <taxon>Orbiliomycetes</taxon>
        <taxon>Orbiliales</taxon>
        <taxon>Orbiliaceae</taxon>
        <taxon>Orbilia</taxon>
    </lineage>
</organism>
<feature type="domain" description="Aminoacyl-tRNA synthetase class Ia" evidence="11">
    <location>
        <begin position="54"/>
        <end position="239"/>
    </location>
</feature>
<dbReference type="Proteomes" id="UP001365542">
    <property type="component" value="Unassembled WGS sequence"/>
</dbReference>
<evidence type="ECO:0000256" key="4">
    <source>
        <dbReference type="ARBA" id="ARBA00022741"/>
    </source>
</evidence>
<keyword evidence="15" id="KW-1185">Reference proteome</keyword>
<dbReference type="AlphaFoldDB" id="A0AAV9XIS9"/>
<evidence type="ECO:0000256" key="5">
    <source>
        <dbReference type="ARBA" id="ARBA00022840"/>
    </source>
</evidence>
<dbReference type="CDD" id="cd00812">
    <property type="entry name" value="LeuRS_core"/>
    <property type="match status" value="1"/>
</dbReference>
<feature type="domain" description="Leucyl-tRNA synthetase editing" evidence="13">
    <location>
        <begin position="265"/>
        <end position="462"/>
    </location>
</feature>
<protein>
    <recommendedName>
        <fullName evidence="2">leucine--tRNA ligase</fullName>
        <ecNumber evidence="2">6.1.1.4</ecNumber>
    </recommendedName>
    <alternativeName>
        <fullName evidence="8">Leucyl-tRNA synthetase</fullName>
    </alternativeName>
</protein>
<dbReference type="GO" id="GO:0032543">
    <property type="term" value="P:mitochondrial translation"/>
    <property type="evidence" value="ECO:0007669"/>
    <property type="project" value="TreeGrafter"/>
</dbReference>
<evidence type="ECO:0000256" key="9">
    <source>
        <dbReference type="ARBA" id="ARBA00047469"/>
    </source>
</evidence>
<comment type="similarity">
    <text evidence="1 10">Belongs to the class-I aminoacyl-tRNA synthetase family.</text>
</comment>
<dbReference type="GO" id="GO:0004823">
    <property type="term" value="F:leucine-tRNA ligase activity"/>
    <property type="evidence" value="ECO:0007669"/>
    <property type="project" value="UniProtKB-EC"/>
</dbReference>
<evidence type="ECO:0000256" key="3">
    <source>
        <dbReference type="ARBA" id="ARBA00022598"/>
    </source>
</evidence>
<evidence type="ECO:0000256" key="8">
    <source>
        <dbReference type="ARBA" id="ARBA00030520"/>
    </source>
</evidence>
<dbReference type="GO" id="GO:0005524">
    <property type="term" value="F:ATP binding"/>
    <property type="evidence" value="ECO:0007669"/>
    <property type="project" value="UniProtKB-KW"/>
</dbReference>
<dbReference type="FunFam" id="3.40.50.620:FF:000003">
    <property type="entry name" value="Leucine--tRNA ligase"/>
    <property type="match status" value="1"/>
</dbReference>
<dbReference type="EMBL" id="JAVHJO010000003">
    <property type="protein sequence ID" value="KAK6541843.1"/>
    <property type="molecule type" value="Genomic_DNA"/>
</dbReference>
<evidence type="ECO:0000256" key="7">
    <source>
        <dbReference type="ARBA" id="ARBA00023146"/>
    </source>
</evidence>
<evidence type="ECO:0000259" key="13">
    <source>
        <dbReference type="Pfam" id="PF13603"/>
    </source>
</evidence>
<dbReference type="InterPro" id="IPR013155">
    <property type="entry name" value="M/V/L/I-tRNA-synth_anticd-bd"/>
</dbReference>
<dbReference type="PANTHER" id="PTHR43740:SF2">
    <property type="entry name" value="LEUCINE--TRNA LIGASE, MITOCHONDRIAL"/>
    <property type="match status" value="1"/>
</dbReference>
<dbReference type="SUPFAM" id="SSF47323">
    <property type="entry name" value="Anticodon-binding domain of a subclass of class I aminoacyl-tRNA synthetases"/>
    <property type="match status" value="1"/>
</dbReference>
<dbReference type="NCBIfam" id="TIGR00396">
    <property type="entry name" value="leuS_bact"/>
    <property type="match status" value="1"/>
</dbReference>
<dbReference type="InterPro" id="IPR025709">
    <property type="entry name" value="Leu_tRNA-synth_edit"/>
</dbReference>
<name>A0AAV9XIS9_9PEZI</name>
<evidence type="ECO:0000256" key="1">
    <source>
        <dbReference type="ARBA" id="ARBA00005594"/>
    </source>
</evidence>
<feature type="domain" description="Aminoacyl-tRNA synthetase class Ia" evidence="11">
    <location>
        <begin position="478"/>
        <end position="626"/>
    </location>
</feature>
<evidence type="ECO:0000259" key="12">
    <source>
        <dbReference type="Pfam" id="PF08264"/>
    </source>
</evidence>